<gene>
    <name evidence="1" type="ORF">ECPE_LOCUS7848</name>
</gene>
<evidence type="ECO:0000313" key="3">
    <source>
        <dbReference type="WBParaSite" id="ECPE_0000786701-mRNA-1"/>
    </source>
</evidence>
<dbReference type="InterPro" id="IPR029063">
    <property type="entry name" value="SAM-dependent_MTases_sf"/>
</dbReference>
<evidence type="ECO:0000313" key="2">
    <source>
        <dbReference type="Proteomes" id="UP000272942"/>
    </source>
</evidence>
<dbReference type="CDD" id="cd02440">
    <property type="entry name" value="AdoMet_MTases"/>
    <property type="match status" value="1"/>
</dbReference>
<dbReference type="GO" id="GO:0106370">
    <property type="term" value="F:protein-L-histidine N-pros-methyltransferase activity"/>
    <property type="evidence" value="ECO:0007669"/>
    <property type="project" value="InterPro"/>
</dbReference>
<proteinExistence type="predicted"/>
<dbReference type="OrthoDB" id="199041at2759"/>
<dbReference type="EMBL" id="UZAN01045166">
    <property type="protein sequence ID" value="VDP82182.1"/>
    <property type="molecule type" value="Genomic_DNA"/>
</dbReference>
<dbReference type="PANTHER" id="PTHR12890">
    <property type="entry name" value="DREV PROTEIN"/>
    <property type="match status" value="1"/>
</dbReference>
<dbReference type="Pfam" id="PF05219">
    <property type="entry name" value="DREV"/>
    <property type="match status" value="1"/>
</dbReference>
<dbReference type="InterPro" id="IPR007884">
    <property type="entry name" value="METL9"/>
</dbReference>
<dbReference type="AlphaFoldDB" id="A0A183ALL3"/>
<accession>A0A183ALL3</accession>
<protein>
    <submittedName>
        <fullName evidence="3">Methyltransferase-like protein 9</fullName>
    </submittedName>
</protein>
<keyword evidence="2" id="KW-1185">Reference proteome</keyword>
<dbReference type="Proteomes" id="UP000272942">
    <property type="component" value="Unassembled WGS sequence"/>
</dbReference>
<evidence type="ECO:0000313" key="1">
    <source>
        <dbReference type="EMBL" id="VDP82182.1"/>
    </source>
</evidence>
<dbReference type="SUPFAM" id="SSF53335">
    <property type="entry name" value="S-adenosyl-L-methionine-dependent methyltransferases"/>
    <property type="match status" value="1"/>
</dbReference>
<reference evidence="3" key="1">
    <citation type="submission" date="2016-06" db="UniProtKB">
        <authorList>
            <consortium name="WormBaseParasite"/>
        </authorList>
    </citation>
    <scope>IDENTIFICATION</scope>
</reference>
<organism evidence="3">
    <name type="scientific">Echinostoma caproni</name>
    <dbReference type="NCBI Taxonomy" id="27848"/>
    <lineage>
        <taxon>Eukaryota</taxon>
        <taxon>Metazoa</taxon>
        <taxon>Spiralia</taxon>
        <taxon>Lophotrochozoa</taxon>
        <taxon>Platyhelminthes</taxon>
        <taxon>Trematoda</taxon>
        <taxon>Digenea</taxon>
        <taxon>Plagiorchiida</taxon>
        <taxon>Echinostomata</taxon>
        <taxon>Echinostomatoidea</taxon>
        <taxon>Echinostomatidae</taxon>
        <taxon>Echinostoma</taxon>
    </lineage>
</organism>
<sequence length="222" mass="24873">MFVLSSKQFASLLSIEAGFQYESLLDLGAGDGMVTQKMAVFFHHVYVTEVSRPMCWRLREHGFTVLDADTWELDPPPSDDGSDTNPVPKRFDVISCLNLLDRCDAPLTMLKRIAGALKPRTGRLVLGIVLPLKQYVETKPDKSASEILDLPDSESWEVQLNHLLSDVLPAAGFELVTWTRVPYLCEGDFTQSFYYLNDLVLVFRVRHTLVIQSGVASPPPTE</sequence>
<dbReference type="PANTHER" id="PTHR12890:SF0">
    <property type="entry name" value="PROTEIN-L-HISTIDINE N-PROS-METHYLTRANSFERASE"/>
    <property type="match status" value="1"/>
</dbReference>
<dbReference type="WBParaSite" id="ECPE_0000786701-mRNA-1">
    <property type="protein sequence ID" value="ECPE_0000786701-mRNA-1"/>
    <property type="gene ID" value="ECPE_0000786701"/>
</dbReference>
<name>A0A183ALL3_9TREM</name>
<dbReference type="Gene3D" id="3.40.50.150">
    <property type="entry name" value="Vaccinia Virus protein VP39"/>
    <property type="match status" value="1"/>
</dbReference>
<reference evidence="1 2" key="2">
    <citation type="submission" date="2018-11" db="EMBL/GenBank/DDBJ databases">
        <authorList>
            <consortium name="Pathogen Informatics"/>
        </authorList>
    </citation>
    <scope>NUCLEOTIDE SEQUENCE [LARGE SCALE GENOMIC DNA]</scope>
    <source>
        <strain evidence="1 2">Egypt</strain>
    </source>
</reference>